<evidence type="ECO:0000313" key="10">
    <source>
        <dbReference type="Proteomes" id="UP000253999"/>
    </source>
</evidence>
<proteinExistence type="inferred from homology"/>
<dbReference type="Pfam" id="PF06835">
    <property type="entry name" value="LptC"/>
    <property type="match status" value="1"/>
</dbReference>
<evidence type="ECO:0000256" key="3">
    <source>
        <dbReference type="ARBA" id="ARBA00022692"/>
    </source>
</evidence>
<dbReference type="GO" id="GO:0005886">
    <property type="term" value="C:plasma membrane"/>
    <property type="evidence" value="ECO:0007669"/>
    <property type="project" value="UniProtKB-SubCell"/>
</dbReference>
<evidence type="ECO:0000256" key="8">
    <source>
        <dbReference type="SAM" id="SignalP"/>
    </source>
</evidence>
<comment type="caution">
    <text evidence="9">The sequence shown here is derived from an EMBL/GenBank/DDBJ whole genome shotgun (WGS) entry which is preliminary data.</text>
</comment>
<comment type="subcellular location">
    <subcellularLocation>
        <location evidence="6">Cell inner membrane</location>
        <topology evidence="6">Single-pass membrane protein</topology>
    </subcellularLocation>
</comment>
<dbReference type="Proteomes" id="UP000253999">
    <property type="component" value="Unassembled WGS sequence"/>
</dbReference>
<evidence type="ECO:0000313" key="9">
    <source>
        <dbReference type="EMBL" id="RDF04889.1"/>
    </source>
</evidence>
<sequence length="200" mass="22514">MNKRITALLLVIVATLLGWMQYQAKDETNGLDNLIKKEGMPDYTGNRMSTSVFDLEGKPEYYAEAEEIKRYEESEKTEFTNPLVNLFDKLTALKQWKLSADHAEINAERILTLSGNVTLQALEPTSKLQRIETDHLSVNLTTRDVFTDSEVKSQGLGFTTTGVGLKGNLKQQVATLLKDVKSYIEPTVIKAANEQEKEKQ</sequence>
<protein>
    <recommendedName>
        <fullName evidence="6 7">Lipopolysaccharide export system protein LptC</fullName>
    </recommendedName>
</protein>
<dbReference type="PANTHER" id="PTHR37481:SF1">
    <property type="entry name" value="LIPOPOLYSACCHARIDE EXPORT SYSTEM PROTEIN LPTC"/>
    <property type="match status" value="1"/>
</dbReference>
<feature type="signal peptide" evidence="8">
    <location>
        <begin position="1"/>
        <end position="24"/>
    </location>
</feature>
<dbReference type="NCBIfam" id="TIGR04409">
    <property type="entry name" value="LptC_YrbK"/>
    <property type="match status" value="1"/>
</dbReference>
<dbReference type="EMBL" id="QEQD01000003">
    <property type="protein sequence ID" value="RDF04889.1"/>
    <property type="molecule type" value="Genomic_DNA"/>
</dbReference>
<comment type="function">
    <text evidence="7">Required for the translocation of lipopolysaccharide (LPS) from the inner membrane to the outer membrane.</text>
</comment>
<keyword evidence="8" id="KW-0732">Signal</keyword>
<dbReference type="GO" id="GO:0043165">
    <property type="term" value="P:Gram-negative-bacterium-type cell outer membrane assembly"/>
    <property type="evidence" value="ECO:0007669"/>
    <property type="project" value="UniProtKB-UniRule"/>
</dbReference>
<keyword evidence="5 6" id="KW-0472">Membrane</keyword>
<evidence type="ECO:0000256" key="1">
    <source>
        <dbReference type="ARBA" id="ARBA00022475"/>
    </source>
</evidence>
<evidence type="ECO:0000256" key="4">
    <source>
        <dbReference type="ARBA" id="ARBA00022989"/>
    </source>
</evidence>
<dbReference type="PANTHER" id="PTHR37481">
    <property type="entry name" value="LIPOPOLYSACCHARIDE EXPORT SYSTEM PROTEIN LPTC"/>
    <property type="match status" value="1"/>
</dbReference>
<dbReference type="GO" id="GO:0017089">
    <property type="term" value="F:glycolipid transfer activity"/>
    <property type="evidence" value="ECO:0007669"/>
    <property type="project" value="TreeGrafter"/>
</dbReference>
<comment type="subunit">
    <text evidence="6">Component of the lipopolysaccharide transport and assembly complex. Interacts with LptA and the LptBFG transporter complex.</text>
</comment>
<evidence type="ECO:0000256" key="6">
    <source>
        <dbReference type="HAMAP-Rule" id="MF_01915"/>
    </source>
</evidence>
<dbReference type="AlphaFoldDB" id="A0A369ZIM9"/>
<dbReference type="RefSeq" id="WP_111312663.1">
    <property type="nucleotide sequence ID" value="NZ_JAUPSI010000004.1"/>
</dbReference>
<organism evidence="9 10">
    <name type="scientific">Haemophilus parahaemolyticus</name>
    <dbReference type="NCBI Taxonomy" id="735"/>
    <lineage>
        <taxon>Bacteria</taxon>
        <taxon>Pseudomonadati</taxon>
        <taxon>Pseudomonadota</taxon>
        <taxon>Gammaproteobacteria</taxon>
        <taxon>Pasteurellales</taxon>
        <taxon>Pasteurellaceae</taxon>
        <taxon>Haemophilus</taxon>
    </lineage>
</organism>
<evidence type="ECO:0000256" key="5">
    <source>
        <dbReference type="ARBA" id="ARBA00023136"/>
    </source>
</evidence>
<dbReference type="HAMAP" id="MF_01915">
    <property type="entry name" value="LPS_assembly_LptC"/>
    <property type="match status" value="1"/>
</dbReference>
<dbReference type="GO" id="GO:0015221">
    <property type="term" value="F:lipopolysaccharide transmembrane transporter activity"/>
    <property type="evidence" value="ECO:0007669"/>
    <property type="project" value="InterPro"/>
</dbReference>
<keyword evidence="1 6" id="KW-1003">Cell membrane</keyword>
<evidence type="ECO:0000256" key="2">
    <source>
        <dbReference type="ARBA" id="ARBA00022519"/>
    </source>
</evidence>
<evidence type="ECO:0000256" key="7">
    <source>
        <dbReference type="PIRNR" id="PIRNR028513"/>
    </source>
</evidence>
<name>A0A369ZIM9_HAEPH</name>
<dbReference type="STRING" id="735.B0185_04795"/>
<gene>
    <name evidence="6 9" type="primary">lptC</name>
    <name evidence="9" type="ORF">DPV98_03540</name>
</gene>
<dbReference type="GO" id="GO:0030288">
    <property type="term" value="C:outer membrane-bounded periplasmic space"/>
    <property type="evidence" value="ECO:0007669"/>
    <property type="project" value="TreeGrafter"/>
</dbReference>
<keyword evidence="4 6" id="KW-1133">Transmembrane helix</keyword>
<dbReference type="InterPro" id="IPR010664">
    <property type="entry name" value="LipoPS_assembly_LptC-rel"/>
</dbReference>
<keyword evidence="2 6" id="KW-0997">Cell inner membrane</keyword>
<feature type="chain" id="PRO_5016876692" description="Lipopolysaccharide export system protein LptC" evidence="8">
    <location>
        <begin position="25"/>
        <end position="200"/>
    </location>
</feature>
<comment type="similarity">
    <text evidence="6 7">Belongs to the LptC family.</text>
</comment>
<dbReference type="Gene3D" id="2.60.450.10">
    <property type="entry name" value="Lipopolysaccharide (LPS) transport protein A like domain"/>
    <property type="match status" value="1"/>
</dbReference>
<comment type="function">
    <text evidence="6">Involved in the assembly of lipopolysaccharide (LPS). Required for the translocation of LPS from the inner membrane to the outer membrane. Facilitates the transfer of LPS from the inner membrane to the periplasmic protein LptA. Could be a docking site for LptA.</text>
</comment>
<dbReference type="InterPro" id="IPR052363">
    <property type="entry name" value="LPS_export_LptC"/>
</dbReference>
<accession>A0A369ZIM9</accession>
<dbReference type="PIRSF" id="PIRSF028513">
    <property type="entry name" value="LptC"/>
    <property type="match status" value="1"/>
</dbReference>
<reference evidence="9 10" key="1">
    <citation type="submission" date="2018-05" db="EMBL/GenBank/DDBJ databases">
        <title>Draft Genome Sequences for a Diverse set of 7 Haemophilus Species.</title>
        <authorList>
            <person name="Nichols M."/>
            <person name="Topaz N."/>
            <person name="Wang X."/>
            <person name="Wang X."/>
            <person name="Boxrud D."/>
        </authorList>
    </citation>
    <scope>NUCLEOTIDE SEQUENCE [LARGE SCALE GENOMIC DNA]</scope>
    <source>
        <strain evidence="9 10">C2010039593</strain>
    </source>
</reference>
<dbReference type="InterPro" id="IPR026265">
    <property type="entry name" value="LptC"/>
</dbReference>
<keyword evidence="3 6" id="KW-0812">Transmembrane</keyword>